<protein>
    <recommendedName>
        <fullName evidence="6">26S proteasome non-ATPase regulatory subunit 10</fullName>
    </recommendedName>
</protein>
<dbReference type="PROSITE" id="PS50088">
    <property type="entry name" value="ANK_REPEAT"/>
    <property type="match status" value="4"/>
</dbReference>
<sequence>MALERATEAVRKGDIATLQGLPPEQLRKANSTLDEDGRSILHAAAAGGNKQILHWLLQHGAEQNVSLADDEGWTPLHSAVSAGHSEAVQMLLEAGSDAQALTSGKRTPLHYAASKNPLAIPMLLAAGSRPSQKDATGSTALHRACGAGKVEAVKLLLADQRVNMEDRDREGSTPLLVAVESGQAPVVLYLASIGADLQAANKAGDTPLTASASQGPLQQTMVAIANGDLDIEDVS</sequence>
<dbReference type="SUPFAM" id="SSF48403">
    <property type="entry name" value="Ankyrin repeat"/>
    <property type="match status" value="1"/>
</dbReference>
<organism evidence="4 5">
    <name type="scientific">Symbiochloris irregularis</name>
    <dbReference type="NCBI Taxonomy" id="706552"/>
    <lineage>
        <taxon>Eukaryota</taxon>
        <taxon>Viridiplantae</taxon>
        <taxon>Chlorophyta</taxon>
        <taxon>core chlorophytes</taxon>
        <taxon>Trebouxiophyceae</taxon>
        <taxon>Trebouxiales</taxon>
        <taxon>Trebouxiaceae</taxon>
        <taxon>Symbiochloris</taxon>
    </lineage>
</organism>
<dbReference type="PANTHER" id="PTHR24201">
    <property type="entry name" value="ANK_REP_REGION DOMAIN-CONTAINING PROTEIN"/>
    <property type="match status" value="1"/>
</dbReference>
<evidence type="ECO:0000256" key="2">
    <source>
        <dbReference type="ARBA" id="ARBA00023043"/>
    </source>
</evidence>
<dbReference type="EMBL" id="JALJOQ010000026">
    <property type="protein sequence ID" value="KAK9808206.1"/>
    <property type="molecule type" value="Genomic_DNA"/>
</dbReference>
<feature type="repeat" description="ANK" evidence="3">
    <location>
        <begin position="170"/>
        <end position="202"/>
    </location>
</feature>
<evidence type="ECO:0000256" key="1">
    <source>
        <dbReference type="ARBA" id="ARBA00022737"/>
    </source>
</evidence>
<keyword evidence="5" id="KW-1185">Reference proteome</keyword>
<dbReference type="Pfam" id="PF12796">
    <property type="entry name" value="Ank_2"/>
    <property type="match status" value="2"/>
</dbReference>
<reference evidence="4 5" key="1">
    <citation type="journal article" date="2024" name="Nat. Commun.">
        <title>Phylogenomics reveals the evolutionary origins of lichenization in chlorophyte algae.</title>
        <authorList>
            <person name="Puginier C."/>
            <person name="Libourel C."/>
            <person name="Otte J."/>
            <person name="Skaloud P."/>
            <person name="Haon M."/>
            <person name="Grisel S."/>
            <person name="Petersen M."/>
            <person name="Berrin J.G."/>
            <person name="Delaux P.M."/>
            <person name="Dal Grande F."/>
            <person name="Keller J."/>
        </authorList>
    </citation>
    <scope>NUCLEOTIDE SEQUENCE [LARGE SCALE GENOMIC DNA]</scope>
    <source>
        <strain evidence="4 5">SAG 2036</strain>
    </source>
</reference>
<dbReference type="SMART" id="SM00248">
    <property type="entry name" value="ANK"/>
    <property type="match status" value="6"/>
</dbReference>
<dbReference type="PROSITE" id="PS50297">
    <property type="entry name" value="ANK_REP_REGION"/>
    <property type="match status" value="4"/>
</dbReference>
<feature type="repeat" description="ANK" evidence="3">
    <location>
        <begin position="36"/>
        <end position="68"/>
    </location>
</feature>
<keyword evidence="1" id="KW-0677">Repeat</keyword>
<gene>
    <name evidence="4" type="ORF">WJX73_008592</name>
</gene>
<dbReference type="Proteomes" id="UP001465755">
    <property type="component" value="Unassembled WGS sequence"/>
</dbReference>
<evidence type="ECO:0000313" key="5">
    <source>
        <dbReference type="Proteomes" id="UP001465755"/>
    </source>
</evidence>
<dbReference type="InterPro" id="IPR002110">
    <property type="entry name" value="Ankyrin_rpt"/>
</dbReference>
<name>A0AAW1PFR6_9CHLO</name>
<accession>A0AAW1PFR6</accession>
<dbReference type="InterPro" id="IPR050776">
    <property type="entry name" value="Ank_Repeat/CDKN_Inhibitor"/>
</dbReference>
<evidence type="ECO:0008006" key="6">
    <source>
        <dbReference type="Google" id="ProtNLM"/>
    </source>
</evidence>
<proteinExistence type="predicted"/>
<dbReference type="Gene3D" id="1.25.40.20">
    <property type="entry name" value="Ankyrin repeat-containing domain"/>
    <property type="match status" value="3"/>
</dbReference>
<keyword evidence="2 3" id="KW-0040">ANK repeat</keyword>
<feature type="repeat" description="ANK" evidence="3">
    <location>
        <begin position="71"/>
        <end position="103"/>
    </location>
</feature>
<evidence type="ECO:0000313" key="4">
    <source>
        <dbReference type="EMBL" id="KAK9808206.1"/>
    </source>
</evidence>
<comment type="caution">
    <text evidence="4">The sequence shown here is derived from an EMBL/GenBank/DDBJ whole genome shotgun (WGS) entry which is preliminary data.</text>
</comment>
<dbReference type="PRINTS" id="PR01415">
    <property type="entry name" value="ANKYRIN"/>
</dbReference>
<feature type="repeat" description="ANK" evidence="3">
    <location>
        <begin position="136"/>
        <end position="157"/>
    </location>
</feature>
<dbReference type="InterPro" id="IPR036770">
    <property type="entry name" value="Ankyrin_rpt-contain_sf"/>
</dbReference>
<evidence type="ECO:0000256" key="3">
    <source>
        <dbReference type="PROSITE-ProRule" id="PRU00023"/>
    </source>
</evidence>
<dbReference type="AlphaFoldDB" id="A0AAW1PFR6"/>